<feature type="transmembrane region" description="Helical" evidence="7">
    <location>
        <begin position="290"/>
        <end position="313"/>
    </location>
</feature>
<dbReference type="InterPro" id="IPR020846">
    <property type="entry name" value="MFS_dom"/>
</dbReference>
<reference evidence="9 10" key="1">
    <citation type="submission" date="2016-10" db="EMBL/GenBank/DDBJ databases">
        <authorList>
            <person name="de Groot N.N."/>
        </authorList>
    </citation>
    <scope>NUCLEOTIDE SEQUENCE [LARGE SCALE GENOMIC DNA]</scope>
    <source>
        <strain evidence="9 10">LMG 27941</strain>
    </source>
</reference>
<proteinExistence type="predicted"/>
<feature type="transmembrane region" description="Helical" evidence="7">
    <location>
        <begin position="106"/>
        <end position="123"/>
    </location>
</feature>
<keyword evidence="4 7" id="KW-0812">Transmembrane</keyword>
<evidence type="ECO:0000259" key="8">
    <source>
        <dbReference type="PROSITE" id="PS50850"/>
    </source>
</evidence>
<feature type="transmembrane region" description="Helical" evidence="7">
    <location>
        <begin position="77"/>
        <end position="100"/>
    </location>
</feature>
<dbReference type="Gene3D" id="1.20.1250.20">
    <property type="entry name" value="MFS general substrate transporter like domains"/>
    <property type="match status" value="1"/>
</dbReference>
<keyword evidence="3" id="KW-1003">Cell membrane</keyword>
<gene>
    <name evidence="9" type="ORF">SAMN05216230_102122</name>
</gene>
<organism evidence="9 10">
    <name type="scientific">Pseudomonas soli</name>
    <dbReference type="NCBI Taxonomy" id="1306993"/>
    <lineage>
        <taxon>Bacteria</taxon>
        <taxon>Pseudomonadati</taxon>
        <taxon>Pseudomonadota</taxon>
        <taxon>Gammaproteobacteria</taxon>
        <taxon>Pseudomonadales</taxon>
        <taxon>Pseudomonadaceae</taxon>
        <taxon>Pseudomonas</taxon>
    </lineage>
</organism>
<dbReference type="GO" id="GO:0022857">
    <property type="term" value="F:transmembrane transporter activity"/>
    <property type="evidence" value="ECO:0007669"/>
    <property type="project" value="InterPro"/>
</dbReference>
<comment type="subcellular location">
    <subcellularLocation>
        <location evidence="1">Cell membrane</location>
        <topology evidence="1">Multi-pass membrane protein</topology>
    </subcellularLocation>
</comment>
<dbReference type="PANTHER" id="PTHR42718">
    <property type="entry name" value="MAJOR FACILITATOR SUPERFAMILY MULTIDRUG TRANSPORTER MFSC"/>
    <property type="match status" value="1"/>
</dbReference>
<name>A0A1H9DXN3_9PSED</name>
<feature type="domain" description="Major facilitator superfamily (MFS) profile" evidence="8">
    <location>
        <begin position="7"/>
        <end position="448"/>
    </location>
</feature>
<evidence type="ECO:0000256" key="1">
    <source>
        <dbReference type="ARBA" id="ARBA00004651"/>
    </source>
</evidence>
<keyword evidence="5 7" id="KW-1133">Transmembrane helix</keyword>
<feature type="transmembrane region" description="Helical" evidence="7">
    <location>
        <begin position="325"/>
        <end position="343"/>
    </location>
</feature>
<sequence length="451" mass="47943">MTYRYRVATIFLMGFFIDCINLFMPTVALPRIAAEFAIGNASSAWVGNAYMLGLTLAVPVSTWLANRWGARRLLSAAMLAFSVAVWGCGEAQSFAALITWRLVQGMAGGLLIPVGQALTFELFQGPERARVSTLVMAVALLAPALSPTLGGLIVDHGRWPWVFHSNIPLTLVTAALAWAWLDQAPGPTAPRPDFKGLLLVSAALACLLLGLSLYGAGHGALLAIACLLAGVSCALLYRTHYQRAATGIVELKLLASPRLRVSMQVYHAIPGVFTGVNLLNIFYLQDVLQLSAQATGLFMLLYAAGAFAAMLLAGRLYNRVGAARLLLLGMLMHSLGICLLVMVETPADNALLMAAYGLMGIGGGIGANTAQTTALLDFGGERMQQASVLWNLNRQMAFSVGAALLLMIFNLLLAGLSTPDAYHLTFSLAALLGLAPLMTLHTLPPENPRHA</sequence>
<dbReference type="AlphaFoldDB" id="A0A1H9DXN3"/>
<evidence type="ECO:0000256" key="4">
    <source>
        <dbReference type="ARBA" id="ARBA00022692"/>
    </source>
</evidence>
<feature type="transmembrane region" description="Helical" evidence="7">
    <location>
        <begin position="193"/>
        <end position="214"/>
    </location>
</feature>
<evidence type="ECO:0000256" key="7">
    <source>
        <dbReference type="SAM" id="Phobius"/>
    </source>
</evidence>
<evidence type="ECO:0000313" key="10">
    <source>
        <dbReference type="Proteomes" id="UP000199221"/>
    </source>
</evidence>
<feature type="transmembrane region" description="Helical" evidence="7">
    <location>
        <begin position="160"/>
        <end position="181"/>
    </location>
</feature>
<dbReference type="PROSITE" id="PS50850">
    <property type="entry name" value="MFS"/>
    <property type="match status" value="1"/>
</dbReference>
<keyword evidence="6 7" id="KW-0472">Membrane</keyword>
<dbReference type="Pfam" id="PF07690">
    <property type="entry name" value="MFS_1"/>
    <property type="match status" value="2"/>
</dbReference>
<keyword evidence="2" id="KW-0813">Transport</keyword>
<feature type="transmembrane region" description="Helical" evidence="7">
    <location>
        <begin position="397"/>
        <end position="416"/>
    </location>
</feature>
<dbReference type="RefSeq" id="WP_094010438.1">
    <property type="nucleotide sequence ID" value="NZ_FOEQ01000002.1"/>
</dbReference>
<dbReference type="InterPro" id="IPR036259">
    <property type="entry name" value="MFS_trans_sf"/>
</dbReference>
<protein>
    <submittedName>
        <fullName evidence="9">Drug resistance transporter, EmrB/QacA subfamily</fullName>
    </submittedName>
</protein>
<accession>A0A1H9DXN3</accession>
<feature type="transmembrane region" description="Helical" evidence="7">
    <location>
        <begin position="265"/>
        <end position="284"/>
    </location>
</feature>
<dbReference type="EMBL" id="FOEQ01000002">
    <property type="protein sequence ID" value="SEQ18221.1"/>
    <property type="molecule type" value="Genomic_DNA"/>
</dbReference>
<feature type="transmembrane region" description="Helical" evidence="7">
    <location>
        <begin position="135"/>
        <end position="154"/>
    </location>
</feature>
<dbReference type="SUPFAM" id="SSF103473">
    <property type="entry name" value="MFS general substrate transporter"/>
    <property type="match status" value="1"/>
</dbReference>
<feature type="transmembrane region" description="Helical" evidence="7">
    <location>
        <begin position="355"/>
        <end position="376"/>
    </location>
</feature>
<feature type="transmembrane region" description="Helical" evidence="7">
    <location>
        <begin position="7"/>
        <end position="24"/>
    </location>
</feature>
<evidence type="ECO:0000256" key="2">
    <source>
        <dbReference type="ARBA" id="ARBA00022448"/>
    </source>
</evidence>
<feature type="transmembrane region" description="Helical" evidence="7">
    <location>
        <begin position="422"/>
        <end position="443"/>
    </location>
</feature>
<dbReference type="InterPro" id="IPR011701">
    <property type="entry name" value="MFS"/>
</dbReference>
<evidence type="ECO:0000256" key="3">
    <source>
        <dbReference type="ARBA" id="ARBA00022475"/>
    </source>
</evidence>
<feature type="transmembrane region" description="Helical" evidence="7">
    <location>
        <begin position="44"/>
        <end position="65"/>
    </location>
</feature>
<dbReference type="GO" id="GO:0005886">
    <property type="term" value="C:plasma membrane"/>
    <property type="evidence" value="ECO:0007669"/>
    <property type="project" value="UniProtKB-SubCell"/>
</dbReference>
<dbReference type="PANTHER" id="PTHR42718:SF46">
    <property type="entry name" value="BLR6921 PROTEIN"/>
    <property type="match status" value="1"/>
</dbReference>
<dbReference type="PROSITE" id="PS00217">
    <property type="entry name" value="SUGAR_TRANSPORT_2"/>
    <property type="match status" value="1"/>
</dbReference>
<feature type="transmembrane region" description="Helical" evidence="7">
    <location>
        <begin position="220"/>
        <end position="237"/>
    </location>
</feature>
<evidence type="ECO:0000256" key="5">
    <source>
        <dbReference type="ARBA" id="ARBA00022989"/>
    </source>
</evidence>
<evidence type="ECO:0000313" key="9">
    <source>
        <dbReference type="EMBL" id="SEQ18221.1"/>
    </source>
</evidence>
<evidence type="ECO:0000256" key="6">
    <source>
        <dbReference type="ARBA" id="ARBA00023136"/>
    </source>
</evidence>
<dbReference type="Proteomes" id="UP000199221">
    <property type="component" value="Unassembled WGS sequence"/>
</dbReference>
<dbReference type="Gene3D" id="1.20.1720.10">
    <property type="entry name" value="Multidrug resistance protein D"/>
    <property type="match status" value="1"/>
</dbReference>
<dbReference type="InterPro" id="IPR005829">
    <property type="entry name" value="Sugar_transporter_CS"/>
</dbReference>